<keyword evidence="2 4" id="KW-0807">Transducer</keyword>
<comment type="caution">
    <text evidence="8">The sequence shown here is derived from an EMBL/GenBank/DDBJ whole genome shotgun (WGS) entry which is preliminary data.</text>
</comment>
<dbReference type="InterPro" id="IPR013655">
    <property type="entry name" value="PAS_fold_3"/>
</dbReference>
<comment type="subcellular location">
    <subcellularLocation>
        <location evidence="1">Membrane</location>
    </subcellularLocation>
</comment>
<accession>A0ABQ6GQU4</accession>
<dbReference type="Gene3D" id="1.10.287.950">
    <property type="entry name" value="Methyl-accepting chemotaxis protein"/>
    <property type="match status" value="1"/>
</dbReference>
<dbReference type="EMBL" id="BSST01000001">
    <property type="protein sequence ID" value="GLX78333.1"/>
    <property type="molecule type" value="Genomic_DNA"/>
</dbReference>
<dbReference type="RefSeq" id="WP_284244220.1">
    <property type="nucleotide sequence ID" value="NZ_BSST01000001.1"/>
</dbReference>
<dbReference type="CDD" id="cd00130">
    <property type="entry name" value="PAS"/>
    <property type="match status" value="1"/>
</dbReference>
<evidence type="ECO:0000313" key="9">
    <source>
        <dbReference type="Proteomes" id="UP001157186"/>
    </source>
</evidence>
<dbReference type="Gene3D" id="3.30.450.20">
    <property type="entry name" value="PAS domain"/>
    <property type="match status" value="1"/>
</dbReference>
<dbReference type="SMART" id="SM00091">
    <property type="entry name" value="PAS"/>
    <property type="match status" value="1"/>
</dbReference>
<protein>
    <submittedName>
        <fullName evidence="8">Methyl-accepting chemotaxis protein</fullName>
    </submittedName>
</protein>
<dbReference type="PANTHER" id="PTHR32089:SF52">
    <property type="entry name" value="CHEMOTAXIS SIGNAL TRANSDUCTION SYSTEM METHYL ACCEPTING SENSORY TRANSDUCER WITH PAS SENSORY DOMAIN"/>
    <property type="match status" value="1"/>
</dbReference>
<dbReference type="SUPFAM" id="SSF55785">
    <property type="entry name" value="PYP-like sensor domain (PAS domain)"/>
    <property type="match status" value="1"/>
</dbReference>
<gene>
    <name evidence="8" type="ORF">tinsulaeT_16730</name>
</gene>
<reference evidence="8 9" key="1">
    <citation type="submission" date="2023-03" db="EMBL/GenBank/DDBJ databases">
        <title>Draft genome sequence of Thalassotalea insulae KCTC 62186T.</title>
        <authorList>
            <person name="Sawabe T."/>
        </authorList>
    </citation>
    <scope>NUCLEOTIDE SEQUENCE [LARGE SCALE GENOMIC DNA]</scope>
    <source>
        <strain evidence="8 9">KCTC 62186</strain>
    </source>
</reference>
<dbReference type="PRINTS" id="PR00260">
    <property type="entry name" value="CHEMTRNSDUCR"/>
</dbReference>
<sequence>MTIRTSANEVLFDVTEQLVSTTDLQGDIIYANDNFCRVAGYTKEELIGQHHNIVRHPDMPKAAFADLWQKLKRGDSWRGMVKNRCKNGDYYWVDAYVTPIYQENNIIGYQSVRVAPSQEQKQAAQALYNSINNNKRVTEFSTNISLKQFICVLIIAAASLVAAWQFSWSAALLLLLMVAMLITVYFDELILLPREVSRIKAKYDSPSRLLFCGKGLTALLNYPFVMQQAKIRTILGRSKDTGDLLVQLASQLNQSSQQSLTGLLEENDHLDQLATAITQMSATIGEVSQSTNSAHDKMLDIVEKCHHTISTIDTTQGKISGLSNEVENAATTATSLVTDATKIAEIMSEIQGIADQTNLLALNAAIEAARAGEQGRGFAVVADEVRTLASRTQAATEQIQHSVVELQKTLERWSQVMLASRDSANNCVDDTTEAKQQMDLIVAMVDEITGLSQQIATATEQQSVVAEQVNESIHTIDGISKENTQMAENVSGYGQAVNEKAQTLEMLSSTFR</sequence>
<dbReference type="Proteomes" id="UP001157186">
    <property type="component" value="Unassembled WGS sequence"/>
</dbReference>
<keyword evidence="9" id="KW-1185">Reference proteome</keyword>
<dbReference type="PANTHER" id="PTHR32089">
    <property type="entry name" value="METHYL-ACCEPTING CHEMOTAXIS PROTEIN MCPB"/>
    <property type="match status" value="1"/>
</dbReference>
<feature type="transmembrane region" description="Helical" evidence="5">
    <location>
        <begin position="170"/>
        <end position="192"/>
    </location>
</feature>
<dbReference type="InterPro" id="IPR035965">
    <property type="entry name" value="PAS-like_dom_sf"/>
</dbReference>
<evidence type="ECO:0000256" key="5">
    <source>
        <dbReference type="SAM" id="Phobius"/>
    </source>
</evidence>
<comment type="similarity">
    <text evidence="3">Belongs to the methyl-accepting chemotaxis (MCP) protein family.</text>
</comment>
<keyword evidence="5" id="KW-0472">Membrane</keyword>
<evidence type="ECO:0000256" key="4">
    <source>
        <dbReference type="PROSITE-ProRule" id="PRU00284"/>
    </source>
</evidence>
<dbReference type="NCBIfam" id="TIGR00229">
    <property type="entry name" value="sensory_box"/>
    <property type="match status" value="1"/>
</dbReference>
<dbReference type="InterPro" id="IPR004090">
    <property type="entry name" value="Chemotax_Me-accpt_rcpt"/>
</dbReference>
<evidence type="ECO:0000256" key="3">
    <source>
        <dbReference type="ARBA" id="ARBA00029447"/>
    </source>
</evidence>
<dbReference type="CDD" id="cd11386">
    <property type="entry name" value="MCP_signal"/>
    <property type="match status" value="1"/>
</dbReference>
<feature type="domain" description="Methyl-accepting transducer" evidence="6">
    <location>
        <begin position="241"/>
        <end position="477"/>
    </location>
</feature>
<dbReference type="PROSITE" id="PS50112">
    <property type="entry name" value="PAS"/>
    <property type="match status" value="1"/>
</dbReference>
<feature type="domain" description="PAS" evidence="7">
    <location>
        <begin position="4"/>
        <end position="58"/>
    </location>
</feature>
<dbReference type="InterPro" id="IPR001610">
    <property type="entry name" value="PAC"/>
</dbReference>
<dbReference type="PROSITE" id="PS50111">
    <property type="entry name" value="CHEMOTAXIS_TRANSDUC_2"/>
    <property type="match status" value="1"/>
</dbReference>
<organism evidence="8 9">
    <name type="scientific">Thalassotalea insulae</name>
    <dbReference type="NCBI Taxonomy" id="2056778"/>
    <lineage>
        <taxon>Bacteria</taxon>
        <taxon>Pseudomonadati</taxon>
        <taxon>Pseudomonadota</taxon>
        <taxon>Gammaproteobacteria</taxon>
        <taxon>Alteromonadales</taxon>
        <taxon>Colwelliaceae</taxon>
        <taxon>Thalassotalea</taxon>
    </lineage>
</organism>
<dbReference type="InterPro" id="IPR004089">
    <property type="entry name" value="MCPsignal_dom"/>
</dbReference>
<dbReference type="Pfam" id="PF00015">
    <property type="entry name" value="MCPsignal"/>
    <property type="match status" value="1"/>
</dbReference>
<name>A0ABQ6GQU4_9GAMM</name>
<proteinExistence type="inferred from homology"/>
<evidence type="ECO:0000313" key="8">
    <source>
        <dbReference type="EMBL" id="GLX78333.1"/>
    </source>
</evidence>
<dbReference type="Pfam" id="PF08447">
    <property type="entry name" value="PAS_3"/>
    <property type="match status" value="1"/>
</dbReference>
<evidence type="ECO:0000256" key="2">
    <source>
        <dbReference type="ARBA" id="ARBA00023224"/>
    </source>
</evidence>
<dbReference type="InterPro" id="IPR000014">
    <property type="entry name" value="PAS"/>
</dbReference>
<evidence type="ECO:0000259" key="6">
    <source>
        <dbReference type="PROSITE" id="PS50111"/>
    </source>
</evidence>
<dbReference type="SUPFAM" id="SSF58104">
    <property type="entry name" value="Methyl-accepting chemotaxis protein (MCP) signaling domain"/>
    <property type="match status" value="1"/>
</dbReference>
<keyword evidence="5" id="KW-1133">Transmembrane helix</keyword>
<dbReference type="SMART" id="SM00086">
    <property type="entry name" value="PAC"/>
    <property type="match status" value="1"/>
</dbReference>
<feature type="transmembrane region" description="Helical" evidence="5">
    <location>
        <begin position="144"/>
        <end position="164"/>
    </location>
</feature>
<dbReference type="SMART" id="SM00283">
    <property type="entry name" value="MA"/>
    <property type="match status" value="1"/>
</dbReference>
<evidence type="ECO:0000259" key="7">
    <source>
        <dbReference type="PROSITE" id="PS50112"/>
    </source>
</evidence>
<evidence type="ECO:0000256" key="1">
    <source>
        <dbReference type="ARBA" id="ARBA00004370"/>
    </source>
</evidence>
<keyword evidence="5" id="KW-0812">Transmembrane</keyword>